<proteinExistence type="predicted"/>
<keyword evidence="3" id="KW-1185">Reference proteome</keyword>
<dbReference type="AlphaFoldDB" id="A0A8T3DTH9"/>
<feature type="signal peptide" evidence="1">
    <location>
        <begin position="1"/>
        <end position="27"/>
    </location>
</feature>
<protein>
    <submittedName>
        <fullName evidence="2">Uncharacterized protein</fullName>
    </submittedName>
</protein>
<gene>
    <name evidence="2" type="ORF">AGOR_G00084470</name>
</gene>
<feature type="chain" id="PRO_5035766317" evidence="1">
    <location>
        <begin position="28"/>
        <end position="162"/>
    </location>
</feature>
<sequence length="162" mass="18422">MSISSRRYTLILSLIVLCCLNLKMVKVCTFLAGNTLTCHEQFMKRISKKGVKIKEESMEKCDFILAFCPVSSRAGTDIAEALRRIEAQDKTDKAIILVVMHHTLNPKCVVHDSSEHLTRQHALALIVECLFHETEGLLRCSLNDKAVDHVQRQLKPKWKCCI</sequence>
<evidence type="ECO:0000313" key="2">
    <source>
        <dbReference type="EMBL" id="KAI1897555.1"/>
    </source>
</evidence>
<dbReference type="EMBL" id="JAERUA010000007">
    <property type="protein sequence ID" value="KAI1897555.1"/>
    <property type="molecule type" value="Genomic_DNA"/>
</dbReference>
<name>A0A8T3DTH9_9TELE</name>
<organism evidence="2 3">
    <name type="scientific">Albula goreensis</name>
    <dbReference type="NCBI Taxonomy" id="1534307"/>
    <lineage>
        <taxon>Eukaryota</taxon>
        <taxon>Metazoa</taxon>
        <taxon>Chordata</taxon>
        <taxon>Craniata</taxon>
        <taxon>Vertebrata</taxon>
        <taxon>Euteleostomi</taxon>
        <taxon>Actinopterygii</taxon>
        <taxon>Neopterygii</taxon>
        <taxon>Teleostei</taxon>
        <taxon>Albuliformes</taxon>
        <taxon>Albulidae</taxon>
        <taxon>Albula</taxon>
    </lineage>
</organism>
<accession>A0A8T3DTH9</accession>
<dbReference type="OrthoDB" id="8446971at2759"/>
<dbReference type="Proteomes" id="UP000829720">
    <property type="component" value="Unassembled WGS sequence"/>
</dbReference>
<evidence type="ECO:0000256" key="1">
    <source>
        <dbReference type="SAM" id="SignalP"/>
    </source>
</evidence>
<comment type="caution">
    <text evidence="2">The sequence shown here is derived from an EMBL/GenBank/DDBJ whole genome shotgun (WGS) entry which is preliminary data.</text>
</comment>
<dbReference type="PANTHER" id="PTHR34488:SF1">
    <property type="entry name" value="SI:CH211-245H14.1-RELATED"/>
    <property type="match status" value="1"/>
</dbReference>
<evidence type="ECO:0000313" key="3">
    <source>
        <dbReference type="Proteomes" id="UP000829720"/>
    </source>
</evidence>
<reference evidence="2" key="1">
    <citation type="submission" date="2021-01" db="EMBL/GenBank/DDBJ databases">
        <authorList>
            <person name="Zahm M."/>
            <person name="Roques C."/>
            <person name="Cabau C."/>
            <person name="Klopp C."/>
            <person name="Donnadieu C."/>
            <person name="Jouanno E."/>
            <person name="Lampietro C."/>
            <person name="Louis A."/>
            <person name="Herpin A."/>
            <person name="Echchiki A."/>
            <person name="Berthelot C."/>
            <person name="Parey E."/>
            <person name="Roest-Crollius H."/>
            <person name="Braasch I."/>
            <person name="Postlethwait J."/>
            <person name="Bobe J."/>
            <person name="Montfort J."/>
            <person name="Bouchez O."/>
            <person name="Begum T."/>
            <person name="Mejri S."/>
            <person name="Adams A."/>
            <person name="Chen W.-J."/>
            <person name="Guiguen Y."/>
        </authorList>
    </citation>
    <scope>NUCLEOTIDE SEQUENCE</scope>
    <source>
        <tissue evidence="2">Blood</tissue>
    </source>
</reference>
<keyword evidence="1" id="KW-0732">Signal</keyword>
<dbReference type="PANTHER" id="PTHR34488">
    <property type="entry name" value="SI:CH211-245H14.1-RELATED"/>
    <property type="match status" value="1"/>
</dbReference>